<dbReference type="Gene3D" id="1.10.1280.10">
    <property type="entry name" value="Di-copper center containing domain from catechol oxidase"/>
    <property type="match status" value="1"/>
</dbReference>
<accession>A0A975J169</accession>
<name>A0A975J169_9BACT</name>
<dbReference type="GO" id="GO:0046872">
    <property type="term" value="F:metal ion binding"/>
    <property type="evidence" value="ECO:0007669"/>
    <property type="project" value="UniProtKB-KW"/>
</dbReference>
<dbReference type="InterPro" id="IPR002227">
    <property type="entry name" value="Tyrosinase_Cu-bd"/>
</dbReference>
<organism evidence="4 5">
    <name type="scientific">Luteolibacter ambystomatis</name>
    <dbReference type="NCBI Taxonomy" id="2824561"/>
    <lineage>
        <taxon>Bacteria</taxon>
        <taxon>Pseudomonadati</taxon>
        <taxon>Verrucomicrobiota</taxon>
        <taxon>Verrucomicrobiia</taxon>
        <taxon>Verrucomicrobiales</taxon>
        <taxon>Verrucomicrobiaceae</taxon>
        <taxon>Luteolibacter</taxon>
    </lineage>
</organism>
<gene>
    <name evidence="4" type="ORF">KBB96_04140</name>
</gene>
<dbReference type="AlphaFoldDB" id="A0A975J169"/>
<dbReference type="PANTHER" id="PTHR11474">
    <property type="entry name" value="TYROSINASE FAMILY MEMBER"/>
    <property type="match status" value="1"/>
</dbReference>
<dbReference type="Pfam" id="PF00264">
    <property type="entry name" value="Tyrosinase"/>
    <property type="match status" value="2"/>
</dbReference>
<evidence type="ECO:0000256" key="1">
    <source>
        <dbReference type="ARBA" id="ARBA00022723"/>
    </source>
</evidence>
<keyword evidence="1" id="KW-0479">Metal-binding</keyword>
<dbReference type="Proteomes" id="UP000676169">
    <property type="component" value="Chromosome"/>
</dbReference>
<protein>
    <submittedName>
        <fullName evidence="4">Tyrosinase family protein</fullName>
    </submittedName>
</protein>
<keyword evidence="5" id="KW-1185">Reference proteome</keyword>
<dbReference type="SUPFAM" id="SSF48056">
    <property type="entry name" value="Di-copper centre-containing domain"/>
    <property type="match status" value="1"/>
</dbReference>
<dbReference type="PROSITE" id="PS00498">
    <property type="entry name" value="TYROSINASE_2"/>
    <property type="match status" value="1"/>
</dbReference>
<dbReference type="PANTHER" id="PTHR11474:SF76">
    <property type="entry name" value="SHKT DOMAIN-CONTAINING PROTEIN"/>
    <property type="match status" value="1"/>
</dbReference>
<feature type="domain" description="Tyrosinase copper-binding" evidence="3">
    <location>
        <begin position="299"/>
        <end position="310"/>
    </location>
</feature>
<dbReference type="RefSeq" id="WP_211632615.1">
    <property type="nucleotide sequence ID" value="NZ_CP073100.1"/>
</dbReference>
<dbReference type="EMBL" id="CP073100">
    <property type="protein sequence ID" value="QUE52084.1"/>
    <property type="molecule type" value="Genomic_DNA"/>
</dbReference>
<dbReference type="GO" id="GO:0016491">
    <property type="term" value="F:oxidoreductase activity"/>
    <property type="evidence" value="ECO:0007669"/>
    <property type="project" value="InterPro"/>
</dbReference>
<evidence type="ECO:0000313" key="4">
    <source>
        <dbReference type="EMBL" id="QUE52084.1"/>
    </source>
</evidence>
<dbReference type="InterPro" id="IPR050316">
    <property type="entry name" value="Tyrosinase/Hemocyanin"/>
</dbReference>
<evidence type="ECO:0000313" key="5">
    <source>
        <dbReference type="Proteomes" id="UP000676169"/>
    </source>
</evidence>
<evidence type="ECO:0000259" key="3">
    <source>
        <dbReference type="PROSITE" id="PS00498"/>
    </source>
</evidence>
<dbReference type="PRINTS" id="PR00092">
    <property type="entry name" value="TYROSINASE"/>
</dbReference>
<sequence length="513" mass="57347">MPTNPSAPIANPTWYSDIRHLFTQEDIDHMRSQGLDLSIYDVVKDNSSIIYGQVASGSMPPNNPWPSAWVETFLNWMTNDCPKGTNAPTVGGFRLLTEGVETKASRIRKDITTLSTDELALVKKAFAGMIAKDPTDPNGFFLQAGIHWLPGTGSPPRFFCQHHAPGYNPWHRAYLLGFENAMRSIPGCENVTLPYWDITTPLPDVLNQPPFDKYTLPQDIGGSYKKGYVTERFDDATIAANLIQYEVTDDINRALTKTDWEDFHGYFAGAPYNTIIAAHDGGHVSIGNTMADQNVAAFDPIFFFFHCNWDRLFWKWQKSMQATDLNGLLSTIDKAKDPLSYQIFTVPILEKLAPFSTDPLNLTTLSIINSVTSLDVDYEEPKTQPLVESVFQTKTLRSALASQKFEVKPNLVDVRVLGLNRLKIPGSFSVHLQKDGKTIASKAFFQPNEAEKCENCVENAVVHFDFELPLEEVTGGKLGVWVEPVDKSFVGDRFPNKLMGNPSVEVRLLLSNE</sequence>
<dbReference type="InterPro" id="IPR008922">
    <property type="entry name" value="Di-copper_centre_dom_sf"/>
</dbReference>
<proteinExistence type="predicted"/>
<reference evidence="4" key="1">
    <citation type="submission" date="2021-04" db="EMBL/GenBank/DDBJ databases">
        <title>Luteolibacter sp. 32A isolated from the skin of an Anderson's salamander (Ambystoma andersonii).</title>
        <authorList>
            <person name="Spergser J."/>
            <person name="Busse H.-J."/>
        </authorList>
    </citation>
    <scope>NUCLEOTIDE SEQUENCE</scope>
    <source>
        <strain evidence="4">32A</strain>
    </source>
</reference>
<keyword evidence="2" id="KW-0186">Copper</keyword>
<evidence type="ECO:0000256" key="2">
    <source>
        <dbReference type="ARBA" id="ARBA00023008"/>
    </source>
</evidence>
<dbReference type="KEGG" id="lamb:KBB96_04140"/>